<dbReference type="PANTHER" id="PTHR30565:SF9">
    <property type="entry name" value="PROTEIN YCIF"/>
    <property type="match status" value="1"/>
</dbReference>
<evidence type="ECO:0000313" key="2">
    <source>
        <dbReference type="EMBL" id="QOV91764.1"/>
    </source>
</evidence>
<dbReference type="AlphaFoldDB" id="A0A7M2X270"/>
<dbReference type="CDD" id="cd07909">
    <property type="entry name" value="YciF"/>
    <property type="match status" value="1"/>
</dbReference>
<dbReference type="RefSeq" id="WP_206295076.1">
    <property type="nucleotide sequence ID" value="NZ_CP063458.1"/>
</dbReference>
<dbReference type="KEGG" id="hbs:IPV69_10575"/>
<keyword evidence="3" id="KW-1185">Reference proteome</keyword>
<dbReference type="PANTHER" id="PTHR30565">
    <property type="entry name" value="PROTEIN YCIF"/>
    <property type="match status" value="1"/>
</dbReference>
<dbReference type="InterPro" id="IPR012347">
    <property type="entry name" value="Ferritin-like"/>
</dbReference>
<organism evidence="2 3">
    <name type="scientific">Humisphaera borealis</name>
    <dbReference type="NCBI Taxonomy" id="2807512"/>
    <lineage>
        <taxon>Bacteria</taxon>
        <taxon>Pseudomonadati</taxon>
        <taxon>Planctomycetota</taxon>
        <taxon>Phycisphaerae</taxon>
        <taxon>Tepidisphaerales</taxon>
        <taxon>Tepidisphaeraceae</taxon>
        <taxon>Humisphaera</taxon>
    </lineage>
</organism>
<gene>
    <name evidence="2" type="ORF">IPV69_10575</name>
</gene>
<name>A0A7M2X270_9BACT</name>
<reference evidence="2 3" key="1">
    <citation type="submission" date="2020-10" db="EMBL/GenBank/DDBJ databases">
        <title>Wide distribution of Phycisphaera-like planctomycetes from WD2101 soil group in peatlands and genome analysis of the first cultivated representative.</title>
        <authorList>
            <person name="Dedysh S.N."/>
            <person name="Beletsky A.V."/>
            <person name="Ivanova A."/>
            <person name="Kulichevskaya I.S."/>
            <person name="Suzina N.E."/>
            <person name="Philippov D.A."/>
            <person name="Rakitin A.L."/>
            <person name="Mardanov A.V."/>
            <person name="Ravin N.V."/>
        </authorList>
    </citation>
    <scope>NUCLEOTIDE SEQUENCE [LARGE SCALE GENOMIC DNA]</scope>
    <source>
        <strain evidence="2 3">M1803</strain>
    </source>
</reference>
<feature type="coiled-coil region" evidence="1">
    <location>
        <begin position="1"/>
        <end position="59"/>
    </location>
</feature>
<dbReference type="InterPro" id="IPR009078">
    <property type="entry name" value="Ferritin-like_SF"/>
</dbReference>
<dbReference type="InterPro" id="IPR010287">
    <property type="entry name" value="DUF892_YciF-like"/>
</dbReference>
<proteinExistence type="predicted"/>
<dbReference type="Pfam" id="PF05974">
    <property type="entry name" value="DUF892"/>
    <property type="match status" value="1"/>
</dbReference>
<dbReference type="Proteomes" id="UP000593765">
    <property type="component" value="Chromosome"/>
</dbReference>
<dbReference type="Gene3D" id="1.20.1260.10">
    <property type="match status" value="1"/>
</dbReference>
<protein>
    <submittedName>
        <fullName evidence="2">Ferritin-like domain-containing protein</fullName>
    </submittedName>
</protein>
<dbReference type="InterPro" id="IPR047114">
    <property type="entry name" value="YciF"/>
</dbReference>
<evidence type="ECO:0000256" key="1">
    <source>
        <dbReference type="SAM" id="Coils"/>
    </source>
</evidence>
<keyword evidence="1" id="KW-0175">Coiled coil</keyword>
<evidence type="ECO:0000313" key="3">
    <source>
        <dbReference type="Proteomes" id="UP000593765"/>
    </source>
</evidence>
<sequence>METLEELFQEQIKDLYSAENQLLKAMPKMVKKASSEKLARAIEDHRKQTEQQVERLKKIGEAQGFKLTGKVCNAMKGLIEEATEAMQEGESGAVMDAAIVADAQRIEHYEISAYGTARSLAEHLGDKASVKLLEQTLKEEGAADEKLTKIVMSDIYPQAQVDADEMASMDA</sequence>
<dbReference type="EMBL" id="CP063458">
    <property type="protein sequence ID" value="QOV91764.1"/>
    <property type="molecule type" value="Genomic_DNA"/>
</dbReference>
<dbReference type="SUPFAM" id="SSF47240">
    <property type="entry name" value="Ferritin-like"/>
    <property type="match status" value="1"/>
</dbReference>
<accession>A0A7M2X270</accession>